<reference evidence="3" key="1">
    <citation type="submission" date="2023-01" db="EMBL/GenBank/DDBJ databases">
        <title>The chitinases involved in constricting ring structure development in the nematode-trapping fungus Drechslerella dactyloides.</title>
        <authorList>
            <person name="Wang R."/>
            <person name="Zhang L."/>
            <person name="Tang P."/>
            <person name="Li S."/>
            <person name="Liang L."/>
        </authorList>
    </citation>
    <scope>NUCLEOTIDE SEQUENCE</scope>
    <source>
        <strain evidence="3">YMF1.00031</strain>
    </source>
</reference>
<dbReference type="SUPFAM" id="SSF48403">
    <property type="entry name" value="Ankyrin repeat"/>
    <property type="match status" value="1"/>
</dbReference>
<protein>
    <recommendedName>
        <fullName evidence="2">Clr5 domain-containing protein</fullName>
    </recommendedName>
</protein>
<evidence type="ECO:0000256" key="1">
    <source>
        <dbReference type="PROSITE-ProRule" id="PRU00023"/>
    </source>
</evidence>
<evidence type="ECO:0000313" key="4">
    <source>
        <dbReference type="Proteomes" id="UP001221413"/>
    </source>
</evidence>
<dbReference type="Pfam" id="PF14420">
    <property type="entry name" value="Clr5"/>
    <property type="match status" value="1"/>
</dbReference>
<dbReference type="Gene3D" id="1.25.40.20">
    <property type="entry name" value="Ankyrin repeat-containing domain"/>
    <property type="match status" value="1"/>
</dbReference>
<sequence length="971" mass="110663">MAELDKFKDEIIYRYCHENWTLNKVVAKFNEAYGFNFTRHEYHGRLRKWGVRKYLHKKDLLELERTMASQAGYGRTDSVVLLNGQTPLSRKQYDRRLQRLSFTDRIIGPLDNTGRTQDNTAASTARLEAHLPLRDEDFVIRNKPSIPQFVMNNLPTSLLEEILLKRFQSLAISPQGQGSVELDTLKVHPAFVVLKLILFMLVNGDWWPHKVHPLLNQMDVLGPRPVLTWFLSYDSGSIQAICNSLLPILYLRGDKDLIFSILQSHQDISIDLYKILDGCVRHVTYSGYITSDNEFFFHPYSEFWQPRPGAAESRQFSIHTPAVIEQLRKNRIRPSSIFEAQTLLFACKAVLGDLSPFFELWDPDVTTVADMETSKDWTKNFRLLPLFTDNADHIRLLSARGFSLGLAHMLLAAISQNNIEAIKNICSTLSDLGRIDPTTGTDLIRALVVGEKALNLGALSGILEAAAQETVKLRLPSDDNEQPSSWYDHLALYLGSIRGNITDSMIKLLESKYRSPEADIKDLHHAVNCFQAGGYLRAEEEYLDFNYPLRLWGRITFHNSSRILRAVFKLGVHPSATKLWPSIWKHFFQRAAHKQDYDIELLNLFLDAGADINGSIEFEYLLGERSLADICKVATRVGFGDRTPLALAFYLTWPDIFTLILSRGAKIETSVLSRKRQQLRGESLEFLDAVGMRDNIKIKALWEARLVILAVKKIDPTILHTEEGFAELVQHILDTCPNTSDSPKKMFWPWVEYTAKLKAKDDHYKRCLEVIRYLINPNSSSTGEDPWDNPYLTIQQSFTDDEARKTVNQVIIEDKPDLLELLIRCPAGSQIWNKVDHVEWRFVDLAATFSLDCLKVLKGLGITIEAAELAGSRPLSRCVEANDIDTIKYLLAEGANIYATKKIWTASESVFMSAVEQAVCRRKIDIVGLFLEVDPSCYDQAQAVAENFNIPELQKYLKWWKQKNDSAGTNP</sequence>
<dbReference type="SMART" id="SM00248">
    <property type="entry name" value="ANK"/>
    <property type="match status" value="4"/>
</dbReference>
<keyword evidence="1" id="KW-0040">ANK repeat</keyword>
<accession>A0AAD6IZ35</accession>
<keyword evidence="4" id="KW-1185">Reference proteome</keyword>
<feature type="repeat" description="ANK" evidence="1">
    <location>
        <begin position="870"/>
        <end position="902"/>
    </location>
</feature>
<name>A0AAD6IZ35_DREDA</name>
<organism evidence="3 4">
    <name type="scientific">Drechslerella dactyloides</name>
    <name type="common">Nematode-trapping fungus</name>
    <name type="synonym">Arthrobotrys dactyloides</name>
    <dbReference type="NCBI Taxonomy" id="74499"/>
    <lineage>
        <taxon>Eukaryota</taxon>
        <taxon>Fungi</taxon>
        <taxon>Dikarya</taxon>
        <taxon>Ascomycota</taxon>
        <taxon>Pezizomycotina</taxon>
        <taxon>Orbiliomycetes</taxon>
        <taxon>Orbiliales</taxon>
        <taxon>Orbiliaceae</taxon>
        <taxon>Drechslerella</taxon>
    </lineage>
</organism>
<dbReference type="PROSITE" id="PS50088">
    <property type="entry name" value="ANK_REPEAT"/>
    <property type="match status" value="1"/>
</dbReference>
<proteinExistence type="predicted"/>
<dbReference type="Proteomes" id="UP001221413">
    <property type="component" value="Unassembled WGS sequence"/>
</dbReference>
<evidence type="ECO:0000259" key="2">
    <source>
        <dbReference type="Pfam" id="PF14420"/>
    </source>
</evidence>
<dbReference type="InterPro" id="IPR002110">
    <property type="entry name" value="Ankyrin_rpt"/>
</dbReference>
<dbReference type="InterPro" id="IPR036770">
    <property type="entry name" value="Ankyrin_rpt-contain_sf"/>
</dbReference>
<dbReference type="EMBL" id="JAQGDS010000005">
    <property type="protein sequence ID" value="KAJ6260614.1"/>
    <property type="molecule type" value="Genomic_DNA"/>
</dbReference>
<gene>
    <name evidence="3" type="ORF">Dda_4840</name>
</gene>
<feature type="domain" description="Clr5" evidence="2">
    <location>
        <begin position="3"/>
        <end position="53"/>
    </location>
</feature>
<evidence type="ECO:0000313" key="3">
    <source>
        <dbReference type="EMBL" id="KAJ6260614.1"/>
    </source>
</evidence>
<comment type="caution">
    <text evidence="3">The sequence shown here is derived from an EMBL/GenBank/DDBJ whole genome shotgun (WGS) entry which is preliminary data.</text>
</comment>
<dbReference type="AlphaFoldDB" id="A0AAD6IZ35"/>
<dbReference type="InterPro" id="IPR025676">
    <property type="entry name" value="Clr5_dom"/>
</dbReference>